<proteinExistence type="predicted"/>
<sequence>MQQYSIGLVLSGGGHKGLVHAGVLQFLQEQKIEPQLFSGSSAGALISSLYAVGKSPREILEFFRSVNLFNVHHFSLAKNGLLNAEKFMVYLEQVFGELRVGDLPKEVYISATNIETAKPKIFSPQTKLKEAVAASCAFPGVFSPIIVEGKLYSDGGILNNFPANVIQGRCDFVIGVNLDCGLDYKPANKFAFAPQTAWRAIEIMMSQNSAMQNRFCDWLINPKDVNQYSVFELSSKRLDAIFNLGYQTAKREFAKLNPSIFG</sequence>
<evidence type="ECO:0000256" key="2">
    <source>
        <dbReference type="ARBA" id="ARBA00022963"/>
    </source>
</evidence>
<keyword evidence="2 4" id="KW-0442">Lipid degradation</keyword>
<feature type="active site" description="Nucleophile" evidence="4">
    <location>
        <position position="41"/>
    </location>
</feature>
<dbReference type="Pfam" id="PF01734">
    <property type="entry name" value="Patatin"/>
    <property type="match status" value="1"/>
</dbReference>
<feature type="short sequence motif" description="GXGXXG" evidence="4">
    <location>
        <begin position="12"/>
        <end position="17"/>
    </location>
</feature>
<accession>A0A179CVK1</accession>
<dbReference type="AlphaFoldDB" id="A0A179CVK1"/>
<feature type="domain" description="PNPLA" evidence="5">
    <location>
        <begin position="8"/>
        <end position="167"/>
    </location>
</feature>
<dbReference type="CDD" id="cd07205">
    <property type="entry name" value="Pat_PNPLA6_PNPLA7_NTE1_like"/>
    <property type="match status" value="1"/>
</dbReference>
<dbReference type="GO" id="GO:0016787">
    <property type="term" value="F:hydrolase activity"/>
    <property type="evidence" value="ECO:0007669"/>
    <property type="project" value="UniProtKB-UniRule"/>
</dbReference>
<protein>
    <submittedName>
        <fullName evidence="6">Patatin</fullName>
    </submittedName>
</protein>
<dbReference type="PANTHER" id="PTHR14226">
    <property type="entry name" value="NEUROPATHY TARGET ESTERASE/SWISS CHEESE D.MELANOGASTER"/>
    <property type="match status" value="1"/>
</dbReference>
<feature type="short sequence motif" description="DGA/G" evidence="4">
    <location>
        <begin position="154"/>
        <end position="156"/>
    </location>
</feature>
<dbReference type="PROSITE" id="PS51635">
    <property type="entry name" value="PNPLA"/>
    <property type="match status" value="1"/>
</dbReference>
<name>A0A179CVK1_BIBTR</name>
<evidence type="ECO:0000256" key="3">
    <source>
        <dbReference type="ARBA" id="ARBA00023098"/>
    </source>
</evidence>
<dbReference type="InterPro" id="IPR050301">
    <property type="entry name" value="NTE"/>
</dbReference>
<dbReference type="InterPro" id="IPR002641">
    <property type="entry name" value="PNPLA_dom"/>
</dbReference>
<dbReference type="SUPFAM" id="SSF52151">
    <property type="entry name" value="FabD/lysophospholipase-like"/>
    <property type="match status" value="1"/>
</dbReference>
<dbReference type="RefSeq" id="WP_064318490.1">
    <property type="nucleotide sequence ID" value="NZ_JACI01000002.1"/>
</dbReference>
<dbReference type="EMBL" id="JACI01000002">
    <property type="protein sequence ID" value="OAQ13919.1"/>
    <property type="molecule type" value="Genomic_DNA"/>
</dbReference>
<comment type="caution">
    <text evidence="6">The sequence shown here is derived from an EMBL/GenBank/DDBJ whole genome shotgun (WGS) entry which is preliminary data.</text>
</comment>
<evidence type="ECO:0000259" key="5">
    <source>
        <dbReference type="PROSITE" id="PS51635"/>
    </source>
</evidence>
<evidence type="ECO:0000313" key="6">
    <source>
        <dbReference type="EMBL" id="OAQ13919.1"/>
    </source>
</evidence>
<dbReference type="PATRIC" id="fig|1261658.3.peg.1146"/>
<gene>
    <name evidence="6" type="ORF">F480_05805</name>
</gene>
<evidence type="ECO:0000256" key="4">
    <source>
        <dbReference type="PROSITE-ProRule" id="PRU01161"/>
    </source>
</evidence>
<dbReference type="Proteomes" id="UP000078358">
    <property type="component" value="Unassembled WGS sequence"/>
</dbReference>
<dbReference type="Gene3D" id="3.40.1090.10">
    <property type="entry name" value="Cytosolic phospholipase A2 catalytic domain"/>
    <property type="match status" value="2"/>
</dbReference>
<feature type="short sequence motif" description="GXSXG" evidence="4">
    <location>
        <begin position="39"/>
        <end position="43"/>
    </location>
</feature>
<dbReference type="GO" id="GO:0016042">
    <property type="term" value="P:lipid catabolic process"/>
    <property type="evidence" value="ECO:0007669"/>
    <property type="project" value="UniProtKB-UniRule"/>
</dbReference>
<dbReference type="PANTHER" id="PTHR14226:SF29">
    <property type="entry name" value="NEUROPATHY TARGET ESTERASE SWS"/>
    <property type="match status" value="1"/>
</dbReference>
<reference evidence="6" key="1">
    <citation type="submission" date="2014-01" db="EMBL/GenBank/DDBJ databases">
        <authorList>
            <person name="Zuccon D."/>
        </authorList>
    </citation>
    <scope>NUCLEOTIDE SEQUENCE [LARGE SCALE GENOMIC DNA]</scope>
    <source>
        <strain evidence="6">Y31</strain>
    </source>
</reference>
<dbReference type="InterPro" id="IPR016035">
    <property type="entry name" value="Acyl_Trfase/lysoPLipase"/>
</dbReference>
<organism evidence="6">
    <name type="scientific">Bibersteinia trehalosi Y31</name>
    <dbReference type="NCBI Taxonomy" id="1261658"/>
    <lineage>
        <taxon>Bacteria</taxon>
        <taxon>Pseudomonadati</taxon>
        <taxon>Pseudomonadota</taxon>
        <taxon>Gammaproteobacteria</taxon>
        <taxon>Pasteurellales</taxon>
        <taxon>Pasteurellaceae</taxon>
        <taxon>Bibersteinia</taxon>
    </lineage>
</organism>
<feature type="active site" description="Proton acceptor" evidence="4">
    <location>
        <position position="154"/>
    </location>
</feature>
<keyword evidence="1 4" id="KW-0378">Hydrolase</keyword>
<keyword evidence="3 4" id="KW-0443">Lipid metabolism</keyword>
<evidence type="ECO:0000256" key="1">
    <source>
        <dbReference type="ARBA" id="ARBA00022801"/>
    </source>
</evidence>